<reference evidence="3 4" key="1">
    <citation type="submission" date="2020-08" db="EMBL/GenBank/DDBJ databases">
        <title>A Genomic Blueprint of the Chicken Gut Microbiome.</title>
        <authorList>
            <person name="Gilroy R."/>
            <person name="Ravi A."/>
            <person name="Getino M."/>
            <person name="Pursley I."/>
            <person name="Horton D.L."/>
            <person name="Alikhan N.-F."/>
            <person name="Baker D."/>
            <person name="Gharbi K."/>
            <person name="Hall N."/>
            <person name="Watson M."/>
            <person name="Adriaenssens E.M."/>
            <person name="Foster-Nyarko E."/>
            <person name="Jarju S."/>
            <person name="Secka A."/>
            <person name="Antonio M."/>
            <person name="Oren A."/>
            <person name="Chaudhuri R."/>
            <person name="La Ragione R.M."/>
            <person name="Hildebrand F."/>
            <person name="Pallen M.J."/>
        </authorList>
    </citation>
    <scope>NUCLEOTIDE SEQUENCE [LARGE SCALE GENOMIC DNA]</scope>
    <source>
        <strain evidence="3 4">Sa1CVN1</strain>
    </source>
</reference>
<evidence type="ECO:0000256" key="1">
    <source>
        <dbReference type="ARBA" id="ARBA00008769"/>
    </source>
</evidence>
<proteinExistence type="inferred from homology"/>
<comment type="caution">
    <text evidence="3">The sequence shown here is derived from an EMBL/GenBank/DDBJ whole genome shotgun (WGS) entry which is preliminary data.</text>
</comment>
<keyword evidence="2" id="KW-0732">Signal</keyword>
<organism evidence="3 4">
    <name type="scientific">Phocaeicola intestinalis</name>
    <dbReference type="NCBI Taxonomy" id="2762212"/>
    <lineage>
        <taxon>Bacteria</taxon>
        <taxon>Pseudomonadati</taxon>
        <taxon>Bacteroidota</taxon>
        <taxon>Bacteroidia</taxon>
        <taxon>Bacteroidales</taxon>
        <taxon>Bacteroidaceae</taxon>
        <taxon>Phocaeicola</taxon>
    </lineage>
</organism>
<sequence length="355" mass="39142">MYRFLCGLAACLCVIGVRAQTPVSSRVGWNLTAMTEGEWNMTSGNTSWVNYLEVGVDVGLWKGASFESMAIATWQTGGAVDDDNLGLSNIYTDENRPFRLMQASLRQSFGECFFVSIGLRNVDADYFITPATGLFTGAADADYPILSLNYPLATFPLGAMGVHLEYLPVSRLTLKASVYNGVASDDFDRQFRFCPSGDGIFTMGSISYEIPSKGEQAANYTIGYVYGKTPSEDRSVHERETGFWALLEQPLLMVGKSQLVLLGQGAAMTRRYVPCNGYWGGGLVMNRIARNDMTAGIVFNRLLFSGGDETDIECTLHCHLTPWLSVQPALHIIHHNKHNFVAGLLRVFLEFGNNR</sequence>
<dbReference type="Proteomes" id="UP000620874">
    <property type="component" value="Unassembled WGS sequence"/>
</dbReference>
<evidence type="ECO:0000313" key="4">
    <source>
        <dbReference type="Proteomes" id="UP000620874"/>
    </source>
</evidence>
<name>A0ABR8YAT0_9BACT</name>
<dbReference type="EMBL" id="JACSPP010000047">
    <property type="protein sequence ID" value="MBD8041310.1"/>
    <property type="molecule type" value="Genomic_DNA"/>
</dbReference>
<protein>
    <submittedName>
        <fullName evidence="3">Carbohydrate porin</fullName>
    </submittedName>
</protein>
<dbReference type="InterPro" id="IPR038673">
    <property type="entry name" value="OprB_sf"/>
</dbReference>
<feature type="chain" id="PRO_5045009758" evidence="2">
    <location>
        <begin position="20"/>
        <end position="355"/>
    </location>
</feature>
<feature type="signal peptide" evidence="2">
    <location>
        <begin position="1"/>
        <end position="19"/>
    </location>
</feature>
<dbReference type="Gene3D" id="2.40.160.180">
    <property type="entry name" value="Carbohydrate-selective porin OprB"/>
    <property type="match status" value="1"/>
</dbReference>
<accession>A0ABR8YAT0</accession>
<dbReference type="RefSeq" id="WP_191764691.1">
    <property type="nucleotide sequence ID" value="NZ_JACSPP010000047.1"/>
</dbReference>
<comment type="similarity">
    <text evidence="1 2">Belongs to the OprB family.</text>
</comment>
<dbReference type="Pfam" id="PF04966">
    <property type="entry name" value="OprB"/>
    <property type="match status" value="1"/>
</dbReference>
<dbReference type="InterPro" id="IPR007049">
    <property type="entry name" value="Carb-sel_porin_OprB"/>
</dbReference>
<evidence type="ECO:0000256" key="2">
    <source>
        <dbReference type="RuleBase" id="RU363072"/>
    </source>
</evidence>
<gene>
    <name evidence="3" type="ORF">H9625_12855</name>
</gene>
<keyword evidence="4" id="KW-1185">Reference proteome</keyword>
<evidence type="ECO:0000313" key="3">
    <source>
        <dbReference type="EMBL" id="MBD8041310.1"/>
    </source>
</evidence>